<dbReference type="InterPro" id="IPR029068">
    <property type="entry name" value="Glyas_Bleomycin-R_OHBP_Dase"/>
</dbReference>
<dbReference type="PANTHER" id="PTHR33993:SF14">
    <property type="entry name" value="GB|AAF24581.1"/>
    <property type="match status" value="1"/>
</dbReference>
<dbReference type="SUPFAM" id="SSF54593">
    <property type="entry name" value="Glyoxalase/Bleomycin resistance protein/Dihydroxybiphenyl dioxygenase"/>
    <property type="match status" value="2"/>
</dbReference>
<dbReference type="PANTHER" id="PTHR33993">
    <property type="entry name" value="GLYOXALASE-RELATED"/>
    <property type="match status" value="1"/>
</dbReference>
<proteinExistence type="predicted"/>
<dbReference type="EMBL" id="NAEP01000024">
    <property type="protein sequence ID" value="PDQ35946.1"/>
    <property type="molecule type" value="Genomic_DNA"/>
</dbReference>
<evidence type="ECO:0000313" key="3">
    <source>
        <dbReference type="Proteomes" id="UP000219994"/>
    </source>
</evidence>
<organism evidence="2 3">
    <name type="scientific">Candidatus Lumbricidiphila eiseniae</name>
    <dbReference type="NCBI Taxonomy" id="1969409"/>
    <lineage>
        <taxon>Bacteria</taxon>
        <taxon>Bacillati</taxon>
        <taxon>Actinomycetota</taxon>
        <taxon>Actinomycetes</taxon>
        <taxon>Micrococcales</taxon>
        <taxon>Microbacteriaceae</taxon>
        <taxon>Candidatus Lumbricidiphila</taxon>
    </lineage>
</organism>
<comment type="caution">
    <text evidence="2">The sequence shown here is derived from an EMBL/GenBank/DDBJ whole genome shotgun (WGS) entry which is preliminary data.</text>
</comment>
<dbReference type="CDD" id="cd07247">
    <property type="entry name" value="SgaA_N_like"/>
    <property type="match status" value="2"/>
</dbReference>
<protein>
    <recommendedName>
        <fullName evidence="1">VOC domain-containing protein</fullName>
    </recommendedName>
</protein>
<reference evidence="3" key="1">
    <citation type="submission" date="2017-03" db="EMBL/GenBank/DDBJ databases">
        <authorList>
            <person name="Lund M.B."/>
        </authorList>
    </citation>
    <scope>NUCLEOTIDE SEQUENCE [LARGE SCALE GENOMIC DNA]</scope>
</reference>
<dbReference type="Gene3D" id="3.10.180.10">
    <property type="entry name" value="2,3-Dihydroxybiphenyl 1,2-Dioxygenase, domain 1"/>
    <property type="match status" value="2"/>
</dbReference>
<evidence type="ECO:0000259" key="1">
    <source>
        <dbReference type="PROSITE" id="PS51819"/>
    </source>
</evidence>
<dbReference type="InterPro" id="IPR052164">
    <property type="entry name" value="Anthracycline_SecMetBiosynth"/>
</dbReference>
<evidence type="ECO:0000313" key="2">
    <source>
        <dbReference type="EMBL" id="PDQ35946.1"/>
    </source>
</evidence>
<gene>
    <name evidence="2" type="ORF">B5766_03490</name>
</gene>
<dbReference type="InterPro" id="IPR037523">
    <property type="entry name" value="VOC_core"/>
</dbReference>
<accession>A0A2A6FTK2</accession>
<dbReference type="Pfam" id="PF00903">
    <property type="entry name" value="Glyoxalase"/>
    <property type="match status" value="2"/>
</dbReference>
<feature type="domain" description="VOC" evidence="1">
    <location>
        <begin position="142"/>
        <end position="254"/>
    </location>
</feature>
<dbReference type="Proteomes" id="UP000219994">
    <property type="component" value="Unassembled WGS sequence"/>
</dbReference>
<feature type="domain" description="VOC" evidence="1">
    <location>
        <begin position="11"/>
        <end position="128"/>
    </location>
</feature>
<name>A0A2A6FTK2_9MICO</name>
<dbReference type="InterPro" id="IPR004360">
    <property type="entry name" value="Glyas_Fos-R_dOase_dom"/>
</dbReference>
<sequence length="258" mass="27787">MGTRISYTQGTPNWIDLQSPDVEASKRFYSALFGWNFVSSMLENSMYWVADLNGLFVAGISGHNPENTPVEVPARWNTYIAADRIDTVLSRVAGAGGTVVTPAFDLPPLGRMAWVADPSGADFGIWQASRRIGARLVKEPGTLAWNELVTDNQAVAVPFYEEIFGSVAREAQLGGVRYTYFTVDGVDVAGSTPPLISTALNHWHVYFTVANLDSTLSVAKAQGASVIVASFNLPVGRVAVLRDPQGAFFSIIRPASAS</sequence>
<dbReference type="PROSITE" id="PS51819">
    <property type="entry name" value="VOC"/>
    <property type="match status" value="2"/>
</dbReference>
<dbReference type="AlphaFoldDB" id="A0A2A6FTK2"/>